<dbReference type="InterPro" id="IPR000182">
    <property type="entry name" value="GNAT_dom"/>
</dbReference>
<dbReference type="InterPro" id="IPR016890">
    <property type="entry name" value="UCP028520"/>
</dbReference>
<evidence type="ECO:0000256" key="2">
    <source>
        <dbReference type="ARBA" id="ARBA00023315"/>
    </source>
</evidence>
<keyword evidence="5" id="KW-1185">Reference proteome</keyword>
<dbReference type="RefSeq" id="WP_067912622.1">
    <property type="nucleotide sequence ID" value="NZ_KQ954246.1"/>
</dbReference>
<dbReference type="PANTHER" id="PTHR43877">
    <property type="entry name" value="AMINOALKYLPHOSPHONATE N-ACETYLTRANSFERASE-RELATED-RELATED"/>
    <property type="match status" value="1"/>
</dbReference>
<proteinExistence type="predicted"/>
<dbReference type="Pfam" id="PF00583">
    <property type="entry name" value="Acetyltransf_1"/>
    <property type="match status" value="1"/>
</dbReference>
<dbReference type="PIRSF" id="PIRSF028520">
    <property type="entry name" value="UCP028520"/>
    <property type="match status" value="1"/>
</dbReference>
<dbReference type="STRING" id="1117702.AQZ52_14780"/>
<keyword evidence="1" id="KW-0808">Transferase</keyword>
<feature type="domain" description="N-acetyltransferase" evidence="3">
    <location>
        <begin position="1"/>
        <end position="147"/>
    </location>
</feature>
<dbReference type="OrthoDB" id="5459937at2"/>
<evidence type="ECO:0000313" key="5">
    <source>
        <dbReference type="Proteomes" id="UP000058012"/>
    </source>
</evidence>
<dbReference type="Proteomes" id="UP000058012">
    <property type="component" value="Unassembled WGS sequence"/>
</dbReference>
<dbReference type="PROSITE" id="PS51186">
    <property type="entry name" value="GNAT"/>
    <property type="match status" value="1"/>
</dbReference>
<evidence type="ECO:0000259" key="3">
    <source>
        <dbReference type="PROSITE" id="PS51186"/>
    </source>
</evidence>
<dbReference type="AlphaFoldDB" id="A0A124JTF2"/>
<dbReference type="InterPro" id="IPR050832">
    <property type="entry name" value="Bact_Acetyltransf"/>
</dbReference>
<keyword evidence="2" id="KW-0012">Acyltransferase</keyword>
<gene>
    <name evidence="4" type="ORF">AQZ52_14780</name>
</gene>
<protein>
    <recommendedName>
        <fullName evidence="3">N-acetyltransferase domain-containing protein</fullName>
    </recommendedName>
</protein>
<dbReference type="SUPFAM" id="SSF55729">
    <property type="entry name" value="Acyl-CoA N-acyltransferases (Nat)"/>
    <property type="match status" value="1"/>
</dbReference>
<reference evidence="4 5" key="1">
    <citation type="submission" date="2015-10" db="EMBL/GenBank/DDBJ databases">
        <title>Draft genome sequence of Novosphingobium fuchskuhlense DSM 25065 isolated from a surface water sample of the southwest basin of Lake Grosse Fuchskuhle.</title>
        <authorList>
            <person name="Ruckert C."/>
            <person name="Winkler A."/>
            <person name="Glaeser J."/>
            <person name="Grossart H.-P."/>
            <person name="Kalinowski J."/>
            <person name="Glaeser S."/>
        </authorList>
    </citation>
    <scope>NUCLEOTIDE SEQUENCE [LARGE SCALE GENOMIC DNA]</scope>
    <source>
        <strain evidence="4 5">FNE08-7</strain>
    </source>
</reference>
<evidence type="ECO:0000313" key="4">
    <source>
        <dbReference type="EMBL" id="KUR70129.1"/>
    </source>
</evidence>
<dbReference type="GO" id="GO:0016747">
    <property type="term" value="F:acyltransferase activity, transferring groups other than amino-acyl groups"/>
    <property type="evidence" value="ECO:0007669"/>
    <property type="project" value="InterPro"/>
</dbReference>
<evidence type="ECO:0000256" key="1">
    <source>
        <dbReference type="ARBA" id="ARBA00022679"/>
    </source>
</evidence>
<name>A0A124JTF2_9SPHN</name>
<accession>A0A124JTF2</accession>
<dbReference type="PANTHER" id="PTHR43877:SF2">
    <property type="entry name" value="AMINOALKYLPHOSPHONATE N-ACETYLTRANSFERASE-RELATED"/>
    <property type="match status" value="1"/>
</dbReference>
<dbReference type="EMBL" id="LLZS01000009">
    <property type="protein sequence ID" value="KUR70129.1"/>
    <property type="molecule type" value="Genomic_DNA"/>
</dbReference>
<organism evidence="4 5">
    <name type="scientific">Novosphingobium fuchskuhlense</name>
    <dbReference type="NCBI Taxonomy" id="1117702"/>
    <lineage>
        <taxon>Bacteria</taxon>
        <taxon>Pseudomonadati</taxon>
        <taxon>Pseudomonadota</taxon>
        <taxon>Alphaproteobacteria</taxon>
        <taxon>Sphingomonadales</taxon>
        <taxon>Sphingomonadaceae</taxon>
        <taxon>Novosphingobium</taxon>
    </lineage>
</organism>
<comment type="caution">
    <text evidence="4">The sequence shown here is derived from an EMBL/GenBank/DDBJ whole genome shotgun (WGS) entry which is preliminary data.</text>
</comment>
<dbReference type="InterPro" id="IPR016181">
    <property type="entry name" value="Acyl_CoA_acyltransferase"/>
</dbReference>
<sequence>MLALNLAHVLETSSLDLAGMQALIDQAFYLGTCAAGGSEAFLLAVDQDADYASPNFQWFRARYPRFVYIDRVIVAPAQRQKGWGRRFYTALFEAAAAARHTVVACEVNAEPPNPASEAFHQALGFAEVGRAVLEGRGKTVTYLVRACG</sequence>
<dbReference type="Gene3D" id="3.40.630.30">
    <property type="match status" value="1"/>
</dbReference>